<evidence type="ECO:0000256" key="1">
    <source>
        <dbReference type="SAM" id="MobiDB-lite"/>
    </source>
</evidence>
<reference evidence="2 3" key="1">
    <citation type="submission" date="2023-10" db="EMBL/GenBank/DDBJ databases">
        <title>Complete genome sequence of a Sphingomonadaceae bacterium.</title>
        <authorList>
            <person name="Yan C."/>
        </authorList>
    </citation>
    <scope>NUCLEOTIDE SEQUENCE [LARGE SCALE GENOMIC DNA]</scope>
    <source>
        <strain evidence="2 3">SCSIO 66989</strain>
    </source>
</reference>
<dbReference type="RefSeq" id="WP_317084014.1">
    <property type="nucleotide sequence ID" value="NZ_CP136594.1"/>
</dbReference>
<gene>
    <name evidence="2" type="ORF">RB602_06480</name>
</gene>
<name>A0AA97I334_9SPHN</name>
<feature type="region of interest" description="Disordered" evidence="1">
    <location>
        <begin position="149"/>
        <end position="189"/>
    </location>
</feature>
<evidence type="ECO:0000313" key="3">
    <source>
        <dbReference type="Proteomes" id="UP001302429"/>
    </source>
</evidence>
<evidence type="ECO:0000313" key="2">
    <source>
        <dbReference type="EMBL" id="WOE76355.1"/>
    </source>
</evidence>
<dbReference type="Proteomes" id="UP001302429">
    <property type="component" value="Chromosome"/>
</dbReference>
<accession>A0AA97I334</accession>
<organism evidence="2 3">
    <name type="scientific">Alterisphingorhabdus coralli</name>
    <dbReference type="NCBI Taxonomy" id="3071408"/>
    <lineage>
        <taxon>Bacteria</taxon>
        <taxon>Pseudomonadati</taxon>
        <taxon>Pseudomonadota</taxon>
        <taxon>Alphaproteobacteria</taxon>
        <taxon>Sphingomonadales</taxon>
        <taxon>Sphingomonadaceae</taxon>
        <taxon>Alterisphingorhabdus (ex Yan et al. 2024)</taxon>
    </lineage>
</organism>
<sequence>MHVEVTVNGSNGLLRQRWLDQLLDGLPGITSSNEVVDVVAKEIGAGGVVRTYDRLTIVPGQTTRNGKIEQDDGDKLTPAEVRKVLRNFDFDVAAEAGHHSTLESAGLTSYPLGLFDVSTQITAQRRTQATLLAGLGLPADYDLRQYNKEDQKPEISEGAGGEMDRGPGVDSTPPRSAVRKLDGKPLTEHPGPSPLFYIKKVGVNFRVMRDDEVIGDYYELINAQRRMNSEARNIGAPDRETWSIHSNESGSSWAVFRGAEVMAYAEDEVSAKAVMKLLVAKEEAGSEATQ</sequence>
<dbReference type="EMBL" id="CP136594">
    <property type="protein sequence ID" value="WOE76355.1"/>
    <property type="molecule type" value="Genomic_DNA"/>
</dbReference>
<keyword evidence="3" id="KW-1185">Reference proteome</keyword>
<dbReference type="KEGG" id="acoa:RB602_06480"/>
<dbReference type="AlphaFoldDB" id="A0AA97I334"/>
<protein>
    <submittedName>
        <fullName evidence="2">Uncharacterized protein</fullName>
    </submittedName>
</protein>
<proteinExistence type="predicted"/>